<dbReference type="AlphaFoldDB" id="A0AAV4HC53"/>
<dbReference type="GO" id="GO:0000055">
    <property type="term" value="P:ribosomal large subunit export from nucleus"/>
    <property type="evidence" value="ECO:0007669"/>
    <property type="project" value="TreeGrafter"/>
</dbReference>
<evidence type="ECO:0000313" key="4">
    <source>
        <dbReference type="EMBL" id="GFR95381.1"/>
    </source>
</evidence>
<keyword evidence="5" id="KW-1185">Reference proteome</keyword>
<dbReference type="PANTHER" id="PTHR48103:SF2">
    <property type="entry name" value="MIDASIN"/>
    <property type="match status" value="1"/>
</dbReference>
<gene>
    <name evidence="4" type="ORF">ElyMa_004427100</name>
</gene>
<dbReference type="Gene3D" id="3.40.50.300">
    <property type="entry name" value="P-loop containing nucleotide triphosphate hydrolases"/>
    <property type="match status" value="1"/>
</dbReference>
<dbReference type="GO" id="GO:0016887">
    <property type="term" value="F:ATP hydrolysis activity"/>
    <property type="evidence" value="ECO:0007669"/>
    <property type="project" value="InterPro"/>
</dbReference>
<name>A0AAV4HC53_9GAST</name>
<comment type="caution">
    <text evidence="4">The sequence shown here is derived from an EMBL/GenBank/DDBJ whole genome shotgun (WGS) entry which is preliminary data.</text>
</comment>
<evidence type="ECO:0000313" key="5">
    <source>
        <dbReference type="Proteomes" id="UP000762676"/>
    </source>
</evidence>
<dbReference type="EMBL" id="BMAT01008927">
    <property type="protein sequence ID" value="GFR95381.1"/>
    <property type="molecule type" value="Genomic_DNA"/>
</dbReference>
<protein>
    <submittedName>
        <fullName evidence="4">Midasin-like</fullName>
    </submittedName>
</protein>
<dbReference type="GO" id="GO:0005524">
    <property type="term" value="F:ATP binding"/>
    <property type="evidence" value="ECO:0007669"/>
    <property type="project" value="UniProtKB-KW"/>
</dbReference>
<organism evidence="4 5">
    <name type="scientific">Elysia marginata</name>
    <dbReference type="NCBI Taxonomy" id="1093978"/>
    <lineage>
        <taxon>Eukaryota</taxon>
        <taxon>Metazoa</taxon>
        <taxon>Spiralia</taxon>
        <taxon>Lophotrochozoa</taxon>
        <taxon>Mollusca</taxon>
        <taxon>Gastropoda</taxon>
        <taxon>Heterobranchia</taxon>
        <taxon>Euthyneura</taxon>
        <taxon>Panpulmonata</taxon>
        <taxon>Sacoglossa</taxon>
        <taxon>Placobranchoidea</taxon>
        <taxon>Plakobranchidae</taxon>
        <taxon>Elysia</taxon>
    </lineage>
</organism>
<dbReference type="Pfam" id="PF07728">
    <property type="entry name" value="AAA_5"/>
    <property type="match status" value="1"/>
</dbReference>
<keyword evidence="1" id="KW-0547">Nucleotide-binding</keyword>
<dbReference type="GO" id="GO:0005634">
    <property type="term" value="C:nucleus"/>
    <property type="evidence" value="ECO:0007669"/>
    <property type="project" value="TreeGrafter"/>
</dbReference>
<dbReference type="GO" id="GO:0030687">
    <property type="term" value="C:preribosome, large subunit precursor"/>
    <property type="evidence" value="ECO:0007669"/>
    <property type="project" value="TreeGrafter"/>
</dbReference>
<reference evidence="4 5" key="1">
    <citation type="journal article" date="2021" name="Elife">
        <title>Chloroplast acquisition without the gene transfer in kleptoplastic sea slugs, Plakobranchus ocellatus.</title>
        <authorList>
            <person name="Maeda T."/>
            <person name="Takahashi S."/>
            <person name="Yoshida T."/>
            <person name="Shimamura S."/>
            <person name="Takaki Y."/>
            <person name="Nagai Y."/>
            <person name="Toyoda A."/>
            <person name="Suzuki Y."/>
            <person name="Arimoto A."/>
            <person name="Ishii H."/>
            <person name="Satoh N."/>
            <person name="Nishiyama T."/>
            <person name="Hasebe M."/>
            <person name="Maruyama T."/>
            <person name="Minagawa J."/>
            <person name="Obokata J."/>
            <person name="Shigenobu S."/>
        </authorList>
    </citation>
    <scope>NUCLEOTIDE SEQUENCE [LARGE SCALE GENOMIC DNA]</scope>
</reference>
<feature type="domain" description="ATPase dynein-related AAA" evidence="3">
    <location>
        <begin position="21"/>
        <end position="98"/>
    </location>
</feature>
<dbReference type="PANTHER" id="PTHR48103">
    <property type="entry name" value="MIDASIN-RELATED"/>
    <property type="match status" value="1"/>
</dbReference>
<keyword evidence="2" id="KW-0067">ATP-binding</keyword>
<sequence>MEADLASLRTSVDSMRPGAGGGAFEWVDSVLVTALKSGHWLLVDNVNFCSASVLDRLNALLEPNGVLTINERGTVDGEIPTVVPHPNFRLFFAMDPKLGEISRAMRNRGIEIYILGEDEGQPYSKRDVLSMLTMSSGLTDSALCDWLLNLHEDIRVQTSVDDCPVLADLLQAGHMIGHLLQQGISRTEAAHHATHDVFVARRRTTTSKKETKTIVSEHLMRLPPPEISNQDNLLSLSTSCPEDTGDTMSVKKEGQILLALLQEMQSGSSMASDDSVERSTRLQTAALIFASVQGENNWQLSLEWLESMSASLCQLQGVKGPASGTVATTANSASASRAMDVDDSGLRAERVHLGFKRVRSLVAGCLKLIYEGEIWPKLKACLATTFGPSPQATSLLSEQAWDLNFNPQATRRAVTALKTVIQDAPSTQTTEQALCEAETIIQRLQLGLQAFMVAESLKERVERLEHTRPKSEYLACKTECLL</sequence>
<evidence type="ECO:0000256" key="2">
    <source>
        <dbReference type="ARBA" id="ARBA00022840"/>
    </source>
</evidence>
<dbReference type="SUPFAM" id="SSF52540">
    <property type="entry name" value="P-loop containing nucleoside triphosphate hydrolases"/>
    <property type="match status" value="1"/>
</dbReference>
<evidence type="ECO:0000256" key="1">
    <source>
        <dbReference type="ARBA" id="ARBA00022741"/>
    </source>
</evidence>
<dbReference type="InterPro" id="IPR011704">
    <property type="entry name" value="ATPase_dyneun-rel_AAA"/>
</dbReference>
<evidence type="ECO:0000259" key="3">
    <source>
        <dbReference type="Pfam" id="PF07728"/>
    </source>
</evidence>
<dbReference type="InterPro" id="IPR027417">
    <property type="entry name" value="P-loop_NTPase"/>
</dbReference>
<dbReference type="Proteomes" id="UP000762676">
    <property type="component" value="Unassembled WGS sequence"/>
</dbReference>
<dbReference type="GO" id="GO:0000027">
    <property type="term" value="P:ribosomal large subunit assembly"/>
    <property type="evidence" value="ECO:0007669"/>
    <property type="project" value="TreeGrafter"/>
</dbReference>
<accession>A0AAV4HC53</accession>
<proteinExistence type="predicted"/>